<dbReference type="AlphaFoldDB" id="G8JMP9"/>
<feature type="transmembrane region" description="Helical" evidence="1">
    <location>
        <begin position="215"/>
        <end position="237"/>
    </location>
</feature>
<evidence type="ECO:0000313" key="2">
    <source>
        <dbReference type="EMBL" id="AET37404.1"/>
    </source>
</evidence>
<dbReference type="OMA" id="WSGLEWC"/>
<dbReference type="Pfam" id="PF06687">
    <property type="entry name" value="SUR7"/>
    <property type="match status" value="1"/>
</dbReference>
<dbReference type="Proteomes" id="UP000006790">
    <property type="component" value="Chromosome 1"/>
</dbReference>
<dbReference type="STRING" id="931890.G8JMP9"/>
<keyword evidence="1" id="KW-1133">Transmembrane helix</keyword>
<dbReference type="OrthoDB" id="4062523at2759"/>
<keyword evidence="1" id="KW-0472">Membrane</keyword>
<dbReference type="GeneID" id="11469597"/>
<dbReference type="GO" id="GO:0051285">
    <property type="term" value="C:cell cortex of cell tip"/>
    <property type="evidence" value="ECO:0007669"/>
    <property type="project" value="TreeGrafter"/>
</dbReference>
<dbReference type="PANTHER" id="PTHR28019">
    <property type="entry name" value="CELL MEMBRANE PROTEIN YLR413W-RELATED"/>
    <property type="match status" value="1"/>
</dbReference>
<evidence type="ECO:0000313" key="3">
    <source>
        <dbReference type="Proteomes" id="UP000006790"/>
    </source>
</evidence>
<gene>
    <name evidence="2" type="ordered locus">Ecym_1153</name>
</gene>
<feature type="transmembrane region" description="Helical" evidence="1">
    <location>
        <begin position="249"/>
        <end position="275"/>
    </location>
</feature>
<dbReference type="GO" id="GO:0006816">
    <property type="term" value="P:calcium ion transport"/>
    <property type="evidence" value="ECO:0007669"/>
    <property type="project" value="EnsemblFungi"/>
</dbReference>
<keyword evidence="3" id="KW-1185">Reference proteome</keyword>
<dbReference type="KEGG" id="erc:Ecym_1153"/>
<keyword evidence="1" id="KW-0812">Transmembrane</keyword>
<feature type="transmembrane region" description="Helical" evidence="1">
    <location>
        <begin position="300"/>
        <end position="321"/>
    </location>
</feature>
<dbReference type="GO" id="GO:0005886">
    <property type="term" value="C:plasma membrane"/>
    <property type="evidence" value="ECO:0007669"/>
    <property type="project" value="InterPro"/>
</dbReference>
<dbReference type="GO" id="GO:0031505">
    <property type="term" value="P:fungal-type cell wall organization"/>
    <property type="evidence" value="ECO:0007669"/>
    <property type="project" value="TreeGrafter"/>
</dbReference>
<name>G8JMP9_ERECY</name>
<dbReference type="InterPro" id="IPR052413">
    <property type="entry name" value="SUR7_domain"/>
</dbReference>
<dbReference type="EMBL" id="CP002497">
    <property type="protein sequence ID" value="AET37404.1"/>
    <property type="molecule type" value="Genomic_DNA"/>
</dbReference>
<accession>G8JMP9</accession>
<sequence length="418" mass="47140">MWKKGLLSRFLGVVLRPFQYLDAIDRIVQILRLVSSLLVVLMGLILTLGAFLSPEKLYMGKFTTSKKSIANGLFELLSNSVVNSNMNGGLGLTTSEIVILNQYTSSQVVNVPEYITSAVYGWCQLGKPDDVADNLNNTDEVECQYIGPSYVFDYRVLLGKMRLNIVLDYAYTDSLQENDSMNGDSASANSTPSAHIPDYVRYINNARSLKMNMLFLVYFVMVLQVFMLCLMLWYYCVKGRSLNLRKEKILVHLLSFCSLVVFMFSLVATINLFAIQHNIRSHVKQELQNFGFAYELGKRWFSCLLQLSVFSFISCLLWSGLEWCVMDPNQNQRRFSHIEAGVLALRQSETRPKNSEVRNLPTKGLLNPDAALTAPSRETSRLLVVTRSKSPPCGYMSASELSLSSSPRAVKTATTFKF</sequence>
<dbReference type="HOGENOM" id="CLU_042615_0_0_1"/>
<feature type="transmembrane region" description="Helical" evidence="1">
    <location>
        <begin position="33"/>
        <end position="52"/>
    </location>
</feature>
<protein>
    <submittedName>
        <fullName evidence="2">Uncharacterized protein</fullName>
    </submittedName>
</protein>
<dbReference type="PANTHER" id="PTHR28019:SF6">
    <property type="entry name" value="PROTEIN ECM7"/>
    <property type="match status" value="1"/>
</dbReference>
<reference evidence="3" key="1">
    <citation type="journal article" date="2012" name="G3 (Bethesda)">
        <title>Pichia sorbitophila, an interspecies yeast hybrid reveals early steps of genome resolution following polyploidization.</title>
        <authorList>
            <person name="Leh Louis V."/>
            <person name="Despons L."/>
            <person name="Friedrich A."/>
            <person name="Martin T."/>
            <person name="Durrens P."/>
            <person name="Casaregola S."/>
            <person name="Neuveglise C."/>
            <person name="Fairhead C."/>
            <person name="Marck C."/>
            <person name="Cruz J.A."/>
            <person name="Straub M.L."/>
            <person name="Kugler V."/>
            <person name="Sacerdot C."/>
            <person name="Uzunov Z."/>
            <person name="Thierry A."/>
            <person name="Weiss S."/>
            <person name="Bleykasten C."/>
            <person name="De Montigny J."/>
            <person name="Jacques N."/>
            <person name="Jung P."/>
            <person name="Lemaire M."/>
            <person name="Mallet S."/>
            <person name="Morel G."/>
            <person name="Richard G.F."/>
            <person name="Sarkar A."/>
            <person name="Savel G."/>
            <person name="Schacherer J."/>
            <person name="Seret M.L."/>
            <person name="Talla E."/>
            <person name="Samson G."/>
            <person name="Jubin C."/>
            <person name="Poulain J."/>
            <person name="Vacherie B."/>
            <person name="Barbe V."/>
            <person name="Pelletier E."/>
            <person name="Sherman D.J."/>
            <person name="Westhof E."/>
            <person name="Weissenbach J."/>
            <person name="Baret P.V."/>
            <person name="Wincker P."/>
            <person name="Gaillardin C."/>
            <person name="Dujon B."/>
            <person name="Souciet J.L."/>
        </authorList>
    </citation>
    <scope>NUCLEOTIDE SEQUENCE [LARGE SCALE GENOMIC DNA]</scope>
    <source>
        <strain evidence="3">CBS 270.75 / DBVPG 7215 / KCTC 17166 / NRRL Y-17582</strain>
    </source>
</reference>
<dbReference type="InParanoid" id="G8JMP9"/>
<dbReference type="InterPro" id="IPR009571">
    <property type="entry name" value="SUR7/Rim9-like_fungi"/>
</dbReference>
<dbReference type="RefSeq" id="XP_003644221.1">
    <property type="nucleotide sequence ID" value="XM_003644173.1"/>
</dbReference>
<evidence type="ECO:0000256" key="1">
    <source>
        <dbReference type="SAM" id="Phobius"/>
    </source>
</evidence>
<organism evidence="2 3">
    <name type="scientific">Eremothecium cymbalariae (strain CBS 270.75 / DBVPG 7215 / KCTC 17166 / NRRL Y-17582)</name>
    <name type="common">Yeast</name>
    <dbReference type="NCBI Taxonomy" id="931890"/>
    <lineage>
        <taxon>Eukaryota</taxon>
        <taxon>Fungi</taxon>
        <taxon>Dikarya</taxon>
        <taxon>Ascomycota</taxon>
        <taxon>Saccharomycotina</taxon>
        <taxon>Saccharomycetes</taxon>
        <taxon>Saccharomycetales</taxon>
        <taxon>Saccharomycetaceae</taxon>
        <taxon>Eremothecium</taxon>
    </lineage>
</organism>
<proteinExistence type="predicted"/>
<dbReference type="FunCoup" id="G8JMP9">
    <property type="interactions" value="15"/>
</dbReference>
<dbReference type="eggNOG" id="ENOG502R7IE">
    <property type="taxonomic scope" value="Eukaryota"/>
</dbReference>